<comment type="catalytic activity">
    <reaction evidence="5">
        <text>L-methionyl-tRNA(fMet) + (6R)-10-formyltetrahydrofolate = N-formyl-L-methionyl-tRNA(fMet) + (6S)-5,6,7,8-tetrahydrofolate + H(+)</text>
        <dbReference type="Rhea" id="RHEA:24380"/>
        <dbReference type="Rhea" id="RHEA-COMP:9952"/>
        <dbReference type="Rhea" id="RHEA-COMP:9953"/>
        <dbReference type="ChEBI" id="CHEBI:15378"/>
        <dbReference type="ChEBI" id="CHEBI:57453"/>
        <dbReference type="ChEBI" id="CHEBI:78530"/>
        <dbReference type="ChEBI" id="CHEBI:78844"/>
        <dbReference type="ChEBI" id="CHEBI:195366"/>
        <dbReference type="EC" id="2.1.2.9"/>
    </reaction>
</comment>
<dbReference type="InterPro" id="IPR011034">
    <property type="entry name" value="Formyl_transferase-like_C_sf"/>
</dbReference>
<dbReference type="PANTHER" id="PTHR11138:SF5">
    <property type="entry name" value="METHIONYL-TRNA FORMYLTRANSFERASE, MITOCHONDRIAL"/>
    <property type="match status" value="1"/>
</dbReference>
<dbReference type="Proteomes" id="UP000077096">
    <property type="component" value="Chromosome"/>
</dbReference>
<dbReference type="SUPFAM" id="SSF50486">
    <property type="entry name" value="FMT C-terminal domain-like"/>
    <property type="match status" value="1"/>
</dbReference>
<dbReference type="SUPFAM" id="SSF53328">
    <property type="entry name" value="Formyltransferase"/>
    <property type="match status" value="1"/>
</dbReference>
<reference evidence="8 9" key="1">
    <citation type="submission" date="2014-08" db="EMBL/GenBank/DDBJ databases">
        <title>Fervidobacterium pennivorans DYC genome.</title>
        <authorList>
            <person name="Wushke S."/>
        </authorList>
    </citation>
    <scope>NUCLEOTIDE SEQUENCE [LARGE SCALE GENOMIC DNA]</scope>
    <source>
        <strain evidence="8 9">DYC</strain>
    </source>
</reference>
<dbReference type="PANTHER" id="PTHR11138">
    <property type="entry name" value="METHIONYL-TRNA FORMYLTRANSFERASE"/>
    <property type="match status" value="1"/>
</dbReference>
<keyword evidence="3 5" id="KW-0808">Transferase</keyword>
<dbReference type="HAMAP" id="MF_00182">
    <property type="entry name" value="Formyl_trans"/>
    <property type="match status" value="1"/>
</dbReference>
<evidence type="ECO:0000256" key="1">
    <source>
        <dbReference type="ARBA" id="ARBA00010699"/>
    </source>
</evidence>
<evidence type="ECO:0000256" key="4">
    <source>
        <dbReference type="ARBA" id="ARBA00022917"/>
    </source>
</evidence>
<evidence type="ECO:0000256" key="3">
    <source>
        <dbReference type="ARBA" id="ARBA00022679"/>
    </source>
</evidence>
<comment type="similarity">
    <text evidence="1 5">Belongs to the Fmt family.</text>
</comment>
<dbReference type="CDD" id="cd08704">
    <property type="entry name" value="Met_tRNA_FMT_C"/>
    <property type="match status" value="1"/>
</dbReference>
<feature type="binding site" evidence="5">
    <location>
        <begin position="115"/>
        <end position="118"/>
    </location>
    <ligand>
        <name>(6S)-5,6,7,8-tetrahydrofolate</name>
        <dbReference type="ChEBI" id="CHEBI:57453"/>
    </ligand>
</feature>
<dbReference type="AlphaFoldDB" id="A0A172T5J7"/>
<evidence type="ECO:0000256" key="2">
    <source>
        <dbReference type="ARBA" id="ARBA00012261"/>
    </source>
</evidence>
<evidence type="ECO:0000259" key="6">
    <source>
        <dbReference type="Pfam" id="PF00551"/>
    </source>
</evidence>
<dbReference type="GO" id="GO:0005829">
    <property type="term" value="C:cytosol"/>
    <property type="evidence" value="ECO:0007669"/>
    <property type="project" value="TreeGrafter"/>
</dbReference>
<dbReference type="InterPro" id="IPR041711">
    <property type="entry name" value="Met-tRNA-FMT_N"/>
</dbReference>
<sequence>MSSKNARNDLRILFLGTPEFAARYLEFLLEKGYNVVAVISQADKPRGRGQKLLPTPVKEVALKHNIPVFQPKSLVKEGTEIIEKYKPDIGIVVAYGRLLKKPFLDAIPFYNVHASLLPRYRGAAPMQRCLEAGEKITGVTIFKISEGMDDGDIALQKPFEIGECETLGELYEKMINYGTELLDEFLKRYPVPLVPQDHSQTSYAPKIDKNDLHVDFSMPAEMVRNKIRAYDPVPGVRARLNGTEVKLFGACVIEQNDEYSAYKPGTIISVDKSNGGLIVCGKDALWIKYIQFPGKSKIGFSDAKNGGLVREGMRLERIDQAPCCER</sequence>
<proteinExistence type="inferred from homology"/>
<evidence type="ECO:0000313" key="8">
    <source>
        <dbReference type="EMBL" id="ANE42113.1"/>
    </source>
</evidence>
<keyword evidence="4 5" id="KW-0648">Protein biosynthesis</keyword>
<dbReference type="Pfam" id="PF00551">
    <property type="entry name" value="Formyl_trans_N"/>
    <property type="match status" value="1"/>
</dbReference>
<dbReference type="InterPro" id="IPR005793">
    <property type="entry name" value="Formyl_trans_C"/>
</dbReference>
<evidence type="ECO:0000256" key="5">
    <source>
        <dbReference type="HAMAP-Rule" id="MF_00182"/>
    </source>
</evidence>
<evidence type="ECO:0000313" key="9">
    <source>
        <dbReference type="Proteomes" id="UP000077096"/>
    </source>
</evidence>
<evidence type="ECO:0000259" key="7">
    <source>
        <dbReference type="Pfam" id="PF02911"/>
    </source>
</evidence>
<comment type="function">
    <text evidence="5">Attaches a formyl group to the free amino group of methionyl-tRNA(fMet). The formyl group appears to play a dual role in the initiator identity of N-formylmethionyl-tRNA by promoting its recognition by IF2 and preventing the misappropriation of this tRNA by the elongation apparatus.</text>
</comment>
<dbReference type="KEGG" id="fng:JM64_09445"/>
<dbReference type="OrthoDB" id="9802815at2"/>
<dbReference type="InterPro" id="IPR002376">
    <property type="entry name" value="Formyl_transf_N"/>
</dbReference>
<organism evidence="8 9">
    <name type="scientific">Fervidobacterium pennivorans</name>
    <dbReference type="NCBI Taxonomy" id="93466"/>
    <lineage>
        <taxon>Bacteria</taxon>
        <taxon>Thermotogati</taxon>
        <taxon>Thermotogota</taxon>
        <taxon>Thermotogae</taxon>
        <taxon>Thermotogales</taxon>
        <taxon>Fervidobacteriaceae</taxon>
        <taxon>Fervidobacterium</taxon>
    </lineage>
</organism>
<dbReference type="CDD" id="cd08646">
    <property type="entry name" value="FMT_core_Met-tRNA-FMT_N"/>
    <property type="match status" value="1"/>
</dbReference>
<dbReference type="InterPro" id="IPR036477">
    <property type="entry name" value="Formyl_transf_N_sf"/>
</dbReference>
<dbReference type="PATRIC" id="fig|93466.3.peg.1964"/>
<feature type="domain" description="Formyl transferase N-terminal" evidence="6">
    <location>
        <begin position="11"/>
        <end position="182"/>
    </location>
</feature>
<dbReference type="GO" id="GO:0004479">
    <property type="term" value="F:methionyl-tRNA formyltransferase activity"/>
    <property type="evidence" value="ECO:0007669"/>
    <property type="project" value="UniProtKB-UniRule"/>
</dbReference>
<dbReference type="EC" id="2.1.2.9" evidence="2 5"/>
<accession>A0A172T5J7</accession>
<dbReference type="NCBIfam" id="TIGR00460">
    <property type="entry name" value="fmt"/>
    <property type="match status" value="1"/>
</dbReference>
<gene>
    <name evidence="5" type="primary">fmt</name>
    <name evidence="8" type="ORF">JM64_09445</name>
</gene>
<dbReference type="InterPro" id="IPR044135">
    <property type="entry name" value="Met-tRNA-FMT_C"/>
</dbReference>
<feature type="domain" description="Formyl transferase C-terminal" evidence="7">
    <location>
        <begin position="206"/>
        <end position="306"/>
    </location>
</feature>
<dbReference type="Gene3D" id="3.40.50.12230">
    <property type="match status" value="1"/>
</dbReference>
<dbReference type="EMBL" id="CP011393">
    <property type="protein sequence ID" value="ANE42113.1"/>
    <property type="molecule type" value="Genomic_DNA"/>
</dbReference>
<dbReference type="Pfam" id="PF02911">
    <property type="entry name" value="Formyl_trans_C"/>
    <property type="match status" value="1"/>
</dbReference>
<name>A0A172T5J7_FERPE</name>
<dbReference type="InterPro" id="IPR005794">
    <property type="entry name" value="Fmt"/>
</dbReference>
<protein>
    <recommendedName>
        <fullName evidence="2 5">Methionyl-tRNA formyltransferase</fullName>
        <ecNumber evidence="2 5">2.1.2.9</ecNumber>
    </recommendedName>
</protein>